<keyword evidence="3" id="KW-1185">Reference proteome</keyword>
<feature type="transmembrane region" description="Helical" evidence="1">
    <location>
        <begin position="33"/>
        <end position="59"/>
    </location>
</feature>
<dbReference type="EMBL" id="BRYA01001545">
    <property type="protein sequence ID" value="GMI45354.1"/>
    <property type="molecule type" value="Genomic_DNA"/>
</dbReference>
<reference evidence="3" key="1">
    <citation type="journal article" date="2023" name="Commun. Biol.">
        <title>Genome analysis of Parmales, the sister group of diatoms, reveals the evolutionary specialization of diatoms from phago-mixotrophs to photoautotrophs.</title>
        <authorList>
            <person name="Ban H."/>
            <person name="Sato S."/>
            <person name="Yoshikawa S."/>
            <person name="Yamada K."/>
            <person name="Nakamura Y."/>
            <person name="Ichinomiya M."/>
            <person name="Sato N."/>
            <person name="Blanc-Mathieu R."/>
            <person name="Endo H."/>
            <person name="Kuwata A."/>
            <person name="Ogata H."/>
        </authorList>
    </citation>
    <scope>NUCLEOTIDE SEQUENCE [LARGE SCALE GENOMIC DNA]</scope>
</reference>
<organism evidence="2 3">
    <name type="scientific">Triparma columacea</name>
    <dbReference type="NCBI Taxonomy" id="722753"/>
    <lineage>
        <taxon>Eukaryota</taxon>
        <taxon>Sar</taxon>
        <taxon>Stramenopiles</taxon>
        <taxon>Ochrophyta</taxon>
        <taxon>Bolidophyceae</taxon>
        <taxon>Parmales</taxon>
        <taxon>Triparmaceae</taxon>
        <taxon>Triparma</taxon>
    </lineage>
</organism>
<keyword evidence="1" id="KW-1133">Transmembrane helix</keyword>
<protein>
    <submittedName>
        <fullName evidence="2">Uncharacterized protein</fullName>
    </submittedName>
</protein>
<keyword evidence="1" id="KW-0812">Transmembrane</keyword>
<evidence type="ECO:0000256" key="1">
    <source>
        <dbReference type="SAM" id="Phobius"/>
    </source>
</evidence>
<keyword evidence="1" id="KW-0472">Membrane</keyword>
<dbReference type="AlphaFoldDB" id="A0A9W7LCB5"/>
<gene>
    <name evidence="2" type="ORF">TrCOL_g4403</name>
</gene>
<evidence type="ECO:0000313" key="2">
    <source>
        <dbReference type="EMBL" id="GMI45354.1"/>
    </source>
</evidence>
<accession>A0A9W7LCB5</accession>
<sequence>MSLLKAPKIYGPQEIADDVVSRLSAQVDFASKALVTGLVVGAAVATGVMIGAALAYKAAGTARGEKKKKKNENGRRGGAEVFKMRIGEETGTSDVKAWATSVTTEGLRDRSCCLLKVPKGWKAEEFRDQFEWVEEGEEEDVARIVVF</sequence>
<dbReference type="Proteomes" id="UP001165065">
    <property type="component" value="Unassembled WGS sequence"/>
</dbReference>
<proteinExistence type="predicted"/>
<name>A0A9W7LCB5_9STRA</name>
<evidence type="ECO:0000313" key="3">
    <source>
        <dbReference type="Proteomes" id="UP001165065"/>
    </source>
</evidence>
<comment type="caution">
    <text evidence="2">The sequence shown here is derived from an EMBL/GenBank/DDBJ whole genome shotgun (WGS) entry which is preliminary data.</text>
</comment>